<dbReference type="EMBL" id="QAOM01000006">
    <property type="protein sequence ID" value="PTQ84932.1"/>
    <property type="molecule type" value="Genomic_DNA"/>
</dbReference>
<accession>A0A2T5IM77</accession>
<gene>
    <name evidence="1" type="ORF">C8U37_10660</name>
</gene>
<reference evidence="1 2" key="1">
    <citation type="submission" date="2018-04" db="EMBL/GenBank/DDBJ databases">
        <title>Genomic Encyclopedia of Archaeal and Bacterial Type Strains, Phase II (KMG-II): from individual species to whole genera.</title>
        <authorList>
            <person name="Goeker M."/>
        </authorList>
    </citation>
    <scope>NUCLEOTIDE SEQUENCE [LARGE SCALE GENOMIC DNA]</scope>
    <source>
        <strain evidence="1 2">DSM 18806</strain>
    </source>
</reference>
<name>A0A2T5IM77_9LACT</name>
<dbReference type="AlphaFoldDB" id="A0A2T5IM77"/>
<comment type="caution">
    <text evidence="1">The sequence shown here is derived from an EMBL/GenBank/DDBJ whole genome shotgun (WGS) entry which is preliminary data.</text>
</comment>
<evidence type="ECO:0000313" key="1">
    <source>
        <dbReference type="EMBL" id="PTQ84932.1"/>
    </source>
</evidence>
<proteinExistence type="predicted"/>
<evidence type="ECO:0000313" key="2">
    <source>
        <dbReference type="Proteomes" id="UP000244161"/>
    </source>
</evidence>
<protein>
    <submittedName>
        <fullName evidence="1">Uncharacterized protein</fullName>
    </submittedName>
</protein>
<organism evidence="1 2">
    <name type="scientific">Trichococcus patagoniensis</name>
    <dbReference type="NCBI Taxonomy" id="382641"/>
    <lineage>
        <taxon>Bacteria</taxon>
        <taxon>Bacillati</taxon>
        <taxon>Bacillota</taxon>
        <taxon>Bacilli</taxon>
        <taxon>Lactobacillales</taxon>
        <taxon>Carnobacteriaceae</taxon>
        <taxon>Trichococcus</taxon>
    </lineage>
</organism>
<sequence length="55" mass="6489">MLPPQFFYMTGSPFPEDSVSTTRLLQKRFTYNKIYACACNFREPSNLLGYFRLAR</sequence>
<dbReference type="Proteomes" id="UP000244161">
    <property type="component" value="Unassembled WGS sequence"/>
</dbReference>
<keyword evidence="2" id="KW-1185">Reference proteome</keyword>